<dbReference type="EMBL" id="ALJK01000025">
    <property type="protein sequence ID" value="EJN85963.1"/>
    <property type="molecule type" value="Genomic_DNA"/>
</dbReference>
<evidence type="ECO:0000313" key="2">
    <source>
        <dbReference type="EMBL" id="EJN85963.1"/>
    </source>
</evidence>
<gene>
    <name evidence="2" type="ORF">HMPREF1129_2850</name>
</gene>
<protein>
    <submittedName>
        <fullName evidence="2">Uncharacterized protein</fullName>
    </submittedName>
</protein>
<evidence type="ECO:0000256" key="1">
    <source>
        <dbReference type="SAM" id="MobiDB-lite"/>
    </source>
</evidence>
<dbReference type="PATRIC" id="fig|1115803.3.peg.296"/>
<feature type="region of interest" description="Disordered" evidence="1">
    <location>
        <begin position="1"/>
        <end position="39"/>
    </location>
</feature>
<accession>J3ADB6</accession>
<reference evidence="2 3" key="1">
    <citation type="submission" date="2012-07" db="EMBL/GenBank/DDBJ databases">
        <authorList>
            <person name="Durkin A.S."/>
            <person name="McCorrison J."/>
            <person name="Torralba M."/>
            <person name="Gillis M."/>
            <person name="Methe B."/>
            <person name="Sutton G."/>
            <person name="Nelson K.E."/>
        </authorList>
    </citation>
    <scope>NUCLEOTIDE SEQUENCE [LARGE SCALE GENOMIC DNA]</scope>
    <source>
        <strain evidence="3">ATCC 12104 / DSM 43013 / CCUG 2238 / JCM 8349 / NCTC 10301 / Howell 279</strain>
    </source>
</reference>
<sequence length="85" mass="9788">MRIRTPQVRAGRRSSKPRVRASEDAFTPIPCRVNPDRSTSFQHDILPQRHSAIAGRHPRLSPALFMREAPWTAIRSLQKRSSMRT</sequence>
<evidence type="ECO:0000313" key="3">
    <source>
        <dbReference type="Proteomes" id="UP000007814"/>
    </source>
</evidence>
<dbReference type="Proteomes" id="UP000007814">
    <property type="component" value="Unassembled WGS sequence"/>
</dbReference>
<feature type="compositionally biased region" description="Basic residues" evidence="1">
    <location>
        <begin position="10"/>
        <end position="19"/>
    </location>
</feature>
<comment type="caution">
    <text evidence="2">The sequence shown here is derived from an EMBL/GenBank/DDBJ whole genome shotgun (WGS) entry which is preliminary data.</text>
</comment>
<organism evidence="2 3">
    <name type="scientific">Actinomyces naeslundii (strain ATCC 12104 / DSM 43013 / CCUG 2238 / JCM 8349 / NCTC 10301 / Howell 279)</name>
    <dbReference type="NCBI Taxonomy" id="1115803"/>
    <lineage>
        <taxon>Bacteria</taxon>
        <taxon>Bacillati</taxon>
        <taxon>Actinomycetota</taxon>
        <taxon>Actinomycetes</taxon>
        <taxon>Actinomycetales</taxon>
        <taxon>Actinomycetaceae</taxon>
        <taxon>Actinomyces</taxon>
    </lineage>
</organism>
<dbReference type="AlphaFoldDB" id="J3ADB6"/>
<name>J3ADB6_ACTNH</name>
<proteinExistence type="predicted"/>